<keyword evidence="3" id="KW-1185">Reference proteome</keyword>
<keyword evidence="1" id="KW-1133">Transmembrane helix</keyword>
<sequence length="219" mass="24362">MRKESNIGLYIGLLLVLGGIVCFLDLNGLLPGELFSQYINLIIGTVIFVAYLRNKKFYVLMISSFFIFNGLLLILDKWLIGWNYLAGVFLIPGLMFMVAFIAKKFLAYLVPGALLTSWGIFILLITADVLNGFSMIVGMGFIFTALGFLVIFLYDREAWSGIPSLVLGIIGIIMITLGLGEVSRLILFNFTAIAVVLIGLILIVRSFIKPKERSDEEED</sequence>
<organism evidence="2 3">
    <name type="scientific">Zhenhengia yiwuensis</name>
    <dbReference type="NCBI Taxonomy" id="2763666"/>
    <lineage>
        <taxon>Bacteria</taxon>
        <taxon>Bacillati</taxon>
        <taxon>Bacillota</taxon>
        <taxon>Clostridia</taxon>
        <taxon>Lachnospirales</taxon>
        <taxon>Lachnospiraceae</taxon>
        <taxon>Zhenhengia</taxon>
    </lineage>
</organism>
<gene>
    <name evidence="2" type="ORF">H8718_10560</name>
</gene>
<feature type="transmembrane region" description="Helical" evidence="1">
    <location>
        <begin position="133"/>
        <end position="154"/>
    </location>
</feature>
<keyword evidence="1" id="KW-0472">Membrane</keyword>
<comment type="caution">
    <text evidence="2">The sequence shown here is derived from an EMBL/GenBank/DDBJ whole genome shotgun (WGS) entry which is preliminary data.</text>
</comment>
<feature type="transmembrane region" description="Helical" evidence="1">
    <location>
        <begin position="161"/>
        <end position="179"/>
    </location>
</feature>
<dbReference type="RefSeq" id="WP_249332864.1">
    <property type="nucleotide sequence ID" value="NZ_JACRSY010000015.1"/>
</dbReference>
<evidence type="ECO:0000313" key="3">
    <source>
        <dbReference type="Proteomes" id="UP000655830"/>
    </source>
</evidence>
<keyword evidence="1" id="KW-0812">Transmembrane</keyword>
<evidence type="ECO:0000313" key="2">
    <source>
        <dbReference type="EMBL" id="MBC8579967.1"/>
    </source>
</evidence>
<feature type="transmembrane region" description="Helical" evidence="1">
    <location>
        <begin position="185"/>
        <end position="204"/>
    </location>
</feature>
<reference evidence="2" key="1">
    <citation type="submission" date="2020-08" db="EMBL/GenBank/DDBJ databases">
        <title>Genome public.</title>
        <authorList>
            <person name="Liu C."/>
            <person name="Sun Q."/>
        </authorList>
    </citation>
    <scope>NUCLEOTIDE SEQUENCE</scope>
    <source>
        <strain evidence="2">NSJ-12</strain>
    </source>
</reference>
<dbReference type="AlphaFoldDB" id="A0A926IDP8"/>
<feature type="transmembrane region" description="Helical" evidence="1">
    <location>
        <begin position="7"/>
        <end position="29"/>
    </location>
</feature>
<dbReference type="EMBL" id="JACRSY010000015">
    <property type="protein sequence ID" value="MBC8579967.1"/>
    <property type="molecule type" value="Genomic_DNA"/>
</dbReference>
<feature type="transmembrane region" description="Helical" evidence="1">
    <location>
        <begin position="108"/>
        <end position="127"/>
    </location>
</feature>
<accession>A0A926IDP8</accession>
<feature type="transmembrane region" description="Helical" evidence="1">
    <location>
        <begin position="57"/>
        <end position="75"/>
    </location>
</feature>
<feature type="transmembrane region" description="Helical" evidence="1">
    <location>
        <begin position="81"/>
        <end position="101"/>
    </location>
</feature>
<dbReference type="Proteomes" id="UP000655830">
    <property type="component" value="Unassembled WGS sequence"/>
</dbReference>
<proteinExistence type="predicted"/>
<feature type="transmembrane region" description="Helical" evidence="1">
    <location>
        <begin position="35"/>
        <end position="52"/>
    </location>
</feature>
<protein>
    <submittedName>
        <fullName evidence="2">Uncharacterized protein</fullName>
    </submittedName>
</protein>
<name>A0A926IDP8_9FIRM</name>
<evidence type="ECO:0000256" key="1">
    <source>
        <dbReference type="SAM" id="Phobius"/>
    </source>
</evidence>